<keyword evidence="5" id="KW-1185">Reference proteome</keyword>
<accession>A0ABV1ENQ6</accession>
<dbReference type="RefSeq" id="WP_349139816.1">
    <property type="nucleotide sequence ID" value="NZ_JBBMFT010000003.1"/>
</dbReference>
<gene>
    <name evidence="4" type="ORF">WMO45_06805</name>
</gene>
<feature type="signal peptide" evidence="2">
    <location>
        <begin position="1"/>
        <end position="28"/>
    </location>
</feature>
<keyword evidence="1" id="KW-0677">Repeat</keyword>
<organism evidence="4 5">
    <name type="scientific">Flavonifractor hominis</name>
    <dbReference type="NCBI Taxonomy" id="3133178"/>
    <lineage>
        <taxon>Bacteria</taxon>
        <taxon>Bacillati</taxon>
        <taxon>Bacillota</taxon>
        <taxon>Clostridia</taxon>
        <taxon>Eubacteriales</taxon>
        <taxon>Oscillospiraceae</taxon>
        <taxon>Flavonifractor</taxon>
    </lineage>
</organism>
<evidence type="ECO:0000259" key="3">
    <source>
        <dbReference type="PROSITE" id="PS51272"/>
    </source>
</evidence>
<feature type="domain" description="SLH" evidence="3">
    <location>
        <begin position="42"/>
        <end position="105"/>
    </location>
</feature>
<dbReference type="Pfam" id="PF00395">
    <property type="entry name" value="SLH"/>
    <property type="match status" value="2"/>
</dbReference>
<keyword evidence="2" id="KW-0732">Signal</keyword>
<evidence type="ECO:0000313" key="5">
    <source>
        <dbReference type="Proteomes" id="UP001440599"/>
    </source>
</evidence>
<dbReference type="PROSITE" id="PS51272">
    <property type="entry name" value="SLH"/>
    <property type="match status" value="2"/>
</dbReference>
<dbReference type="Proteomes" id="UP001440599">
    <property type="component" value="Unassembled WGS sequence"/>
</dbReference>
<reference evidence="4 5" key="1">
    <citation type="submission" date="2024-03" db="EMBL/GenBank/DDBJ databases">
        <title>Human intestinal bacterial collection.</title>
        <authorList>
            <person name="Pauvert C."/>
            <person name="Hitch T.C.A."/>
            <person name="Clavel T."/>
        </authorList>
    </citation>
    <scope>NUCLEOTIDE SEQUENCE [LARGE SCALE GENOMIC DNA]</scope>
    <source>
        <strain evidence="4 5">CLA-AP-H34</strain>
    </source>
</reference>
<feature type="chain" id="PRO_5047025550" evidence="2">
    <location>
        <begin position="29"/>
        <end position="376"/>
    </location>
</feature>
<sequence>MKGKRTSVLAAVLVCGMCLGAVSPAALAAEGMENFQTSEVYQAGLFTDVAAGAWYAQSVETAYELGLVKGSGVGTFSPEGSITVGSALALACRLHSIYYTGSGTFQQGSPWYQVYVDYAIRNGIITQGQFSDYNANATRQEFACILAHALPESVLGEINQVPDNSIPDVSVGANGWEEIYRLYRAGVLTGSDSAGTFAPGSTIDRASVAAIVSRMAVPSLRVTVQQPAQQPDETPVPTLSEADRNAVMGYVADALEYVHQGQQGYGEYTMDQYDFMGDRLAVLNVKNAANCGGLAALSLDSALEILDLQDPIPITESGYTSLQELTHAAREEVWQVMLDCEDITESDWVLHLVEGNKAMASAEGKLQTIQQILSEL</sequence>
<protein>
    <submittedName>
        <fullName evidence="4">S-layer homology domain-containing protein</fullName>
    </submittedName>
</protein>
<dbReference type="EMBL" id="JBBMFT010000003">
    <property type="protein sequence ID" value="MEQ2456229.1"/>
    <property type="molecule type" value="Genomic_DNA"/>
</dbReference>
<feature type="domain" description="SLH" evidence="3">
    <location>
        <begin position="162"/>
        <end position="226"/>
    </location>
</feature>
<evidence type="ECO:0000313" key="4">
    <source>
        <dbReference type="EMBL" id="MEQ2456229.1"/>
    </source>
</evidence>
<evidence type="ECO:0000256" key="1">
    <source>
        <dbReference type="ARBA" id="ARBA00022737"/>
    </source>
</evidence>
<evidence type="ECO:0000256" key="2">
    <source>
        <dbReference type="SAM" id="SignalP"/>
    </source>
</evidence>
<name>A0ABV1ENQ6_9FIRM</name>
<dbReference type="InterPro" id="IPR001119">
    <property type="entry name" value="SLH_dom"/>
</dbReference>
<proteinExistence type="predicted"/>
<comment type="caution">
    <text evidence="4">The sequence shown here is derived from an EMBL/GenBank/DDBJ whole genome shotgun (WGS) entry which is preliminary data.</text>
</comment>